<dbReference type="Gene3D" id="3.40.20.10">
    <property type="entry name" value="Severin"/>
    <property type="match status" value="2"/>
</dbReference>
<name>V9L3Z5_CALMI</name>
<evidence type="ECO:0000256" key="7">
    <source>
        <dbReference type="ARBA" id="ARBA00023212"/>
    </source>
</evidence>
<dbReference type="AlphaFoldDB" id="V9L3Z5"/>
<dbReference type="GO" id="GO:0051015">
    <property type="term" value="F:actin filament binding"/>
    <property type="evidence" value="ECO:0007669"/>
    <property type="project" value="TreeGrafter"/>
</dbReference>
<dbReference type="PANTHER" id="PTHR13759:SF1">
    <property type="entry name" value="TWINFILIN"/>
    <property type="match status" value="1"/>
</dbReference>
<dbReference type="Pfam" id="PF00241">
    <property type="entry name" value="Cofilin_ADF"/>
    <property type="match status" value="2"/>
</dbReference>
<organism evidence="13">
    <name type="scientific">Callorhinchus milii</name>
    <name type="common">Ghost shark</name>
    <dbReference type="NCBI Taxonomy" id="7868"/>
    <lineage>
        <taxon>Eukaryota</taxon>
        <taxon>Metazoa</taxon>
        <taxon>Chordata</taxon>
        <taxon>Craniata</taxon>
        <taxon>Vertebrata</taxon>
        <taxon>Chondrichthyes</taxon>
        <taxon>Holocephali</taxon>
        <taxon>Chimaeriformes</taxon>
        <taxon>Callorhinchidae</taxon>
        <taxon>Callorhinchus</taxon>
    </lineage>
</organism>
<dbReference type="GO" id="GO:0005884">
    <property type="term" value="C:actin filament"/>
    <property type="evidence" value="ECO:0007669"/>
    <property type="project" value="TreeGrafter"/>
</dbReference>
<dbReference type="InterPro" id="IPR029006">
    <property type="entry name" value="ADF-H/Gelsolin-like_dom_sf"/>
</dbReference>
<feature type="domain" description="ADF-H" evidence="12">
    <location>
        <begin position="176"/>
        <end position="312"/>
    </location>
</feature>
<proteinExistence type="evidence at transcript level"/>
<dbReference type="GO" id="GO:0030042">
    <property type="term" value="P:actin filament depolymerization"/>
    <property type="evidence" value="ECO:0007669"/>
    <property type="project" value="TreeGrafter"/>
</dbReference>
<evidence type="ECO:0000256" key="10">
    <source>
        <dbReference type="ARBA" id="ARBA00069496"/>
    </source>
</evidence>
<keyword evidence="6" id="KW-0009">Actin-binding</keyword>
<feature type="domain" description="ADF-H" evidence="12">
    <location>
        <begin position="1"/>
        <end position="138"/>
    </location>
</feature>
<dbReference type="FunFam" id="3.40.20.10:FF:000007">
    <property type="entry name" value="Twinfilin-1 isoform 1"/>
    <property type="match status" value="1"/>
</dbReference>
<dbReference type="GO" id="GO:0003785">
    <property type="term" value="F:actin monomer binding"/>
    <property type="evidence" value="ECO:0007669"/>
    <property type="project" value="TreeGrafter"/>
</dbReference>
<comment type="similarity">
    <text evidence="3">Belongs to the actin-binding proteins ADF family. Twinfilin subfamily.</text>
</comment>
<dbReference type="PANTHER" id="PTHR13759">
    <property type="entry name" value="TWINFILIN"/>
    <property type="match status" value="1"/>
</dbReference>
<dbReference type="GO" id="GO:0005938">
    <property type="term" value="C:cell cortex"/>
    <property type="evidence" value="ECO:0007669"/>
    <property type="project" value="UniProtKB-SubCell"/>
</dbReference>
<dbReference type="SMART" id="SM00102">
    <property type="entry name" value="ADF"/>
    <property type="match status" value="2"/>
</dbReference>
<dbReference type="GO" id="GO:0010976">
    <property type="term" value="P:positive regulation of neuron projection development"/>
    <property type="evidence" value="ECO:0007669"/>
    <property type="project" value="TreeGrafter"/>
</dbReference>
<evidence type="ECO:0000259" key="12">
    <source>
        <dbReference type="PROSITE" id="PS51263"/>
    </source>
</evidence>
<dbReference type="SUPFAM" id="SSF55753">
    <property type="entry name" value="Actin depolymerizing proteins"/>
    <property type="match status" value="2"/>
</dbReference>
<protein>
    <recommendedName>
        <fullName evidence="10">Twinfilin</fullName>
    </recommendedName>
</protein>
<dbReference type="PROSITE" id="PS51263">
    <property type="entry name" value="ADF_H"/>
    <property type="match status" value="2"/>
</dbReference>
<comment type="function">
    <text evidence="9">Actin-binding protein involved in motile and morphological processes. Inhibits actin polymerization, likely by sequestering G-actin.</text>
</comment>
<comment type="subunit">
    <text evidence="8">Interacts with G-actin; ADP-actin form.</text>
</comment>
<evidence type="ECO:0000256" key="1">
    <source>
        <dbReference type="ARBA" id="ARBA00004245"/>
    </source>
</evidence>
<dbReference type="GO" id="GO:0010591">
    <property type="term" value="P:regulation of lamellipodium assembly"/>
    <property type="evidence" value="ECO:0007669"/>
    <property type="project" value="TreeGrafter"/>
</dbReference>
<sequence length="350" mass="39566">MSHQTGINASQGLKTFFSKSKDGSVRLIQVLIEDEALVLGESRRPAKGWEEDYEFVAEVIGDTEPCYILYRLDSKNSQGFEWLFILWSPEKSTIRHKMLYAGTRATLKMEFGGGHIKDDFSGTQKDEVTLSGYKNHLVSASAPAPLTVAEQELHNLKLSEGQSDVSVDSRHQTLQGIAFPVDDEAQDALRALREKRVNYIQLELDVVKEKVLLVKAEVIELPDLPGQVPSHSPRWHLYRYPHSHEGDWLESVVFIYSMPGYSCSIRERMLYSSCKGPLVDFIQKEHNLELARKMEIDDGKELTADFLYNEIHPKQHAYKPAFGKPPGPARTRGQPRRLVKTIEGGGTEAK</sequence>
<dbReference type="FunFam" id="3.40.20.10:FF:000042">
    <property type="entry name" value="Actin depolymerizing protein"/>
    <property type="match status" value="1"/>
</dbReference>
<keyword evidence="4" id="KW-0963">Cytoplasm</keyword>
<dbReference type="GO" id="GO:0030016">
    <property type="term" value="C:myofibril"/>
    <property type="evidence" value="ECO:0007669"/>
    <property type="project" value="TreeGrafter"/>
</dbReference>
<dbReference type="EMBL" id="JW873676">
    <property type="protein sequence ID" value="AFP06193.1"/>
    <property type="molecule type" value="mRNA"/>
</dbReference>
<feature type="region of interest" description="Disordered" evidence="11">
    <location>
        <begin position="318"/>
        <end position="350"/>
    </location>
</feature>
<dbReference type="CDD" id="cd11285">
    <property type="entry name" value="ADF_Twf-N_like"/>
    <property type="match status" value="1"/>
</dbReference>
<evidence type="ECO:0000256" key="4">
    <source>
        <dbReference type="ARBA" id="ARBA00022490"/>
    </source>
</evidence>
<dbReference type="InterPro" id="IPR028458">
    <property type="entry name" value="Twinfilin"/>
</dbReference>
<evidence type="ECO:0000256" key="8">
    <source>
        <dbReference type="ARBA" id="ARBA00038532"/>
    </source>
</evidence>
<evidence type="ECO:0000256" key="5">
    <source>
        <dbReference type="ARBA" id="ARBA00022737"/>
    </source>
</evidence>
<keyword evidence="5" id="KW-0677">Repeat</keyword>
<evidence type="ECO:0000256" key="11">
    <source>
        <dbReference type="SAM" id="MobiDB-lite"/>
    </source>
</evidence>
<dbReference type="GO" id="GO:0051016">
    <property type="term" value="P:barbed-end actin filament capping"/>
    <property type="evidence" value="ECO:0007669"/>
    <property type="project" value="TreeGrafter"/>
</dbReference>
<reference evidence="13" key="1">
    <citation type="journal article" date="2014" name="Nature">
        <title>Elephant shark genome provides unique insights into gnathostome evolution.</title>
        <authorList>
            <consortium name="International Elephant Shark Genome Sequencing Consortium"/>
            <person name="Venkatesh B."/>
            <person name="Lee A.P."/>
            <person name="Ravi V."/>
            <person name="Maurya A.K."/>
            <person name="Lian M.M."/>
            <person name="Swann J.B."/>
            <person name="Ohta Y."/>
            <person name="Flajnik M.F."/>
            <person name="Sutoh Y."/>
            <person name="Kasahara M."/>
            <person name="Hoon S."/>
            <person name="Gangu V."/>
            <person name="Roy S.W."/>
            <person name="Irimia M."/>
            <person name="Korzh V."/>
            <person name="Kondrychyn I."/>
            <person name="Lim Z.W."/>
            <person name="Tay B.H."/>
            <person name="Tohari S."/>
            <person name="Kong K.W."/>
            <person name="Ho S."/>
            <person name="Lorente-Galdos B."/>
            <person name="Quilez J."/>
            <person name="Marques-Bonet T."/>
            <person name="Raney B.J."/>
            <person name="Ingham P.W."/>
            <person name="Tay A."/>
            <person name="Hillier L.W."/>
            <person name="Minx P."/>
            <person name="Boehm T."/>
            <person name="Wilson R.K."/>
            <person name="Brenner S."/>
            <person name="Warren W.C."/>
        </authorList>
    </citation>
    <scope>NUCLEOTIDE SEQUENCE</scope>
    <source>
        <tissue evidence="13">Spleen</tissue>
    </source>
</reference>
<comment type="subcellular location">
    <subcellularLocation>
        <location evidence="2">Cytoplasm</location>
        <location evidence="2">Cell cortex</location>
    </subcellularLocation>
    <subcellularLocation>
        <location evidence="1">Cytoplasm</location>
        <location evidence="1">Cytoskeleton</location>
    </subcellularLocation>
</comment>
<evidence type="ECO:0000256" key="3">
    <source>
        <dbReference type="ARBA" id="ARBA00009557"/>
    </source>
</evidence>
<keyword evidence="7" id="KW-0206">Cytoskeleton</keyword>
<dbReference type="InterPro" id="IPR002108">
    <property type="entry name" value="ADF-H"/>
</dbReference>
<evidence type="ECO:0000256" key="2">
    <source>
        <dbReference type="ARBA" id="ARBA00004544"/>
    </source>
</evidence>
<evidence type="ECO:0000313" key="13">
    <source>
        <dbReference type="EMBL" id="AFP06193.1"/>
    </source>
</evidence>
<dbReference type="CDD" id="cd11284">
    <property type="entry name" value="ADF_Twf-C_like"/>
    <property type="match status" value="1"/>
</dbReference>
<evidence type="ECO:0000256" key="6">
    <source>
        <dbReference type="ARBA" id="ARBA00023203"/>
    </source>
</evidence>
<accession>V9L3Z5</accession>
<evidence type="ECO:0000256" key="9">
    <source>
        <dbReference type="ARBA" id="ARBA00056419"/>
    </source>
</evidence>